<keyword evidence="6 7" id="KW-1015">Disulfide bond</keyword>
<dbReference type="PRINTS" id="PR00480">
    <property type="entry name" value="ASTACIN"/>
</dbReference>
<keyword evidence="5 8" id="KW-0482">Metalloprotease</keyword>
<evidence type="ECO:0000313" key="12">
    <source>
        <dbReference type="WBParaSite" id="PTRK_0001776510.1"/>
    </source>
</evidence>
<dbReference type="GO" id="GO:0008270">
    <property type="term" value="F:zinc ion binding"/>
    <property type="evidence" value="ECO:0007669"/>
    <property type="project" value="InterPro"/>
</dbReference>
<keyword evidence="9" id="KW-0812">Transmembrane</keyword>
<sequence length="289" mass="33978">MSINTFLSHSIYYKYFIMCKFVANIFLFLTLLNAISEESERNKVIKWDLPVQYYIDPDLIYYEWNIMLAIGNIQSHTCITFLQKQNNDSETNFIYFKCQKSNYCSAETVGHSNENKTQVIFIGNDCGYDSLKIQRLIHNTLGALNVQLRDDRDDYIDIFYNNMRELGPKYFNMSLFPKADTYETIYDYGSLLHCNAYPFSKDEKSKTVEPKSKSYKSLYENMMGQTKYVTFYDYKYLNLLYCNNSCDHRPKIQCFNSGYQDPKDCTKCVCPSGFIGWNCSENPISFAKR</sequence>
<keyword evidence="9" id="KW-1133">Transmembrane helix</keyword>
<evidence type="ECO:0000256" key="1">
    <source>
        <dbReference type="ARBA" id="ARBA00022670"/>
    </source>
</evidence>
<evidence type="ECO:0000256" key="4">
    <source>
        <dbReference type="ARBA" id="ARBA00022833"/>
    </source>
</evidence>
<dbReference type="Pfam" id="PF01400">
    <property type="entry name" value="Astacin"/>
    <property type="match status" value="1"/>
</dbReference>
<keyword evidence="11" id="KW-1185">Reference proteome</keyword>
<name>A0A0N5A6X1_PARTI</name>
<evidence type="ECO:0000256" key="5">
    <source>
        <dbReference type="ARBA" id="ARBA00023049"/>
    </source>
</evidence>
<dbReference type="AlphaFoldDB" id="A0A0N5A6X1"/>
<dbReference type="SMART" id="SM00235">
    <property type="entry name" value="ZnMc"/>
    <property type="match status" value="1"/>
</dbReference>
<dbReference type="GO" id="GO:0006508">
    <property type="term" value="P:proteolysis"/>
    <property type="evidence" value="ECO:0007669"/>
    <property type="project" value="UniProtKB-KW"/>
</dbReference>
<evidence type="ECO:0000256" key="3">
    <source>
        <dbReference type="ARBA" id="ARBA00022801"/>
    </source>
</evidence>
<feature type="disulfide bond" evidence="7">
    <location>
        <begin position="104"/>
        <end position="126"/>
    </location>
</feature>
<dbReference type="EC" id="3.4.24.-" evidence="8"/>
<keyword evidence="1 8" id="KW-0645">Protease</keyword>
<protein>
    <recommendedName>
        <fullName evidence="8">Metalloendopeptidase</fullName>
        <ecNumber evidence="8">3.4.24.-</ecNumber>
    </recommendedName>
</protein>
<comment type="cofactor">
    <cofactor evidence="8">
        <name>Zn(2+)</name>
        <dbReference type="ChEBI" id="CHEBI:29105"/>
    </cofactor>
    <text evidence="8">Binds 1 zinc ion per subunit.</text>
</comment>
<evidence type="ECO:0000313" key="11">
    <source>
        <dbReference type="Proteomes" id="UP000038045"/>
    </source>
</evidence>
<feature type="transmembrane region" description="Helical" evidence="9">
    <location>
        <begin position="12"/>
        <end position="35"/>
    </location>
</feature>
<reference evidence="12" key="1">
    <citation type="submission" date="2017-02" db="UniProtKB">
        <authorList>
            <consortium name="WormBaseParasite"/>
        </authorList>
    </citation>
    <scope>IDENTIFICATION</scope>
</reference>
<proteinExistence type="predicted"/>
<dbReference type="SUPFAM" id="SSF55486">
    <property type="entry name" value="Metalloproteases ('zincins'), catalytic domain"/>
    <property type="match status" value="1"/>
</dbReference>
<keyword evidence="4 8" id="KW-0862">Zinc</keyword>
<dbReference type="InterPro" id="IPR024079">
    <property type="entry name" value="MetalloPept_cat_dom_sf"/>
</dbReference>
<comment type="caution">
    <text evidence="7">Lacks conserved residue(s) required for the propagation of feature annotation.</text>
</comment>
<dbReference type="WBParaSite" id="PTRK_0001776510.1">
    <property type="protein sequence ID" value="PTRK_0001776510.1"/>
    <property type="gene ID" value="PTRK_0001776510"/>
</dbReference>
<evidence type="ECO:0000256" key="7">
    <source>
        <dbReference type="PROSITE-ProRule" id="PRU01211"/>
    </source>
</evidence>
<dbReference type="PROSITE" id="PS51864">
    <property type="entry name" value="ASTACIN"/>
    <property type="match status" value="1"/>
</dbReference>
<accession>A0A0N5A6X1</accession>
<evidence type="ECO:0000256" key="9">
    <source>
        <dbReference type="SAM" id="Phobius"/>
    </source>
</evidence>
<dbReference type="InterPro" id="IPR006026">
    <property type="entry name" value="Peptidase_Metallo"/>
</dbReference>
<evidence type="ECO:0000259" key="10">
    <source>
        <dbReference type="PROSITE" id="PS51864"/>
    </source>
</evidence>
<evidence type="ECO:0000256" key="8">
    <source>
        <dbReference type="RuleBase" id="RU361183"/>
    </source>
</evidence>
<dbReference type="Gene3D" id="3.40.390.10">
    <property type="entry name" value="Collagenase (Catalytic Domain)"/>
    <property type="match status" value="1"/>
</dbReference>
<dbReference type="PANTHER" id="PTHR10127">
    <property type="entry name" value="DISCOIDIN, CUB, EGF, LAMININ , AND ZINC METALLOPROTEASE DOMAIN CONTAINING"/>
    <property type="match status" value="1"/>
</dbReference>
<evidence type="ECO:0000256" key="6">
    <source>
        <dbReference type="ARBA" id="ARBA00023157"/>
    </source>
</evidence>
<dbReference type="InterPro" id="IPR000742">
    <property type="entry name" value="EGF"/>
</dbReference>
<dbReference type="PROSITE" id="PS01186">
    <property type="entry name" value="EGF_2"/>
    <property type="match status" value="1"/>
</dbReference>
<dbReference type="Proteomes" id="UP000038045">
    <property type="component" value="Unplaced"/>
</dbReference>
<organism evidence="11 12">
    <name type="scientific">Parastrongyloides trichosuri</name>
    <name type="common">Possum-specific nematode worm</name>
    <dbReference type="NCBI Taxonomy" id="131310"/>
    <lineage>
        <taxon>Eukaryota</taxon>
        <taxon>Metazoa</taxon>
        <taxon>Ecdysozoa</taxon>
        <taxon>Nematoda</taxon>
        <taxon>Chromadorea</taxon>
        <taxon>Rhabditida</taxon>
        <taxon>Tylenchina</taxon>
        <taxon>Panagrolaimomorpha</taxon>
        <taxon>Strongyloidoidea</taxon>
        <taxon>Strongyloididae</taxon>
        <taxon>Parastrongyloides</taxon>
    </lineage>
</organism>
<keyword evidence="9" id="KW-0472">Membrane</keyword>
<dbReference type="InterPro" id="IPR001506">
    <property type="entry name" value="Peptidase_M12A"/>
</dbReference>
<keyword evidence="3 8" id="KW-0378">Hydrolase</keyword>
<feature type="domain" description="Peptidase M12A" evidence="10">
    <location>
        <begin position="33"/>
        <end position="243"/>
    </location>
</feature>
<evidence type="ECO:0000256" key="2">
    <source>
        <dbReference type="ARBA" id="ARBA00022723"/>
    </source>
</evidence>
<dbReference type="PANTHER" id="PTHR10127:SF780">
    <property type="entry name" value="METALLOENDOPEPTIDASE"/>
    <property type="match status" value="1"/>
</dbReference>
<dbReference type="GO" id="GO:0004222">
    <property type="term" value="F:metalloendopeptidase activity"/>
    <property type="evidence" value="ECO:0007669"/>
    <property type="project" value="UniProtKB-UniRule"/>
</dbReference>
<keyword evidence="2 8" id="KW-0479">Metal-binding</keyword>